<gene>
    <name evidence="6" type="primary">rfaD</name>
    <name evidence="4" type="synonym">hldD</name>
    <name evidence="6" type="ORF">ENV75_05510</name>
</gene>
<keyword evidence="1 4" id="KW-0521">NADP</keyword>
<comment type="pathway">
    <text evidence="4">Nucleotide-sugar biosynthesis; ADP-L-glycero-beta-D-manno-heptose biosynthesis; ADP-L-glycero-beta-D-manno-heptose from D-glycero-beta-D-manno-heptose 7-phosphate: step 4/4.</text>
</comment>
<reference evidence="6" key="1">
    <citation type="journal article" date="2020" name="mSystems">
        <title>Genome- and Community-Level Interaction Insights into Carbon Utilization and Element Cycling Functions of Hydrothermarchaeota in Hydrothermal Sediment.</title>
        <authorList>
            <person name="Zhou Z."/>
            <person name="Liu Y."/>
            <person name="Xu W."/>
            <person name="Pan J."/>
            <person name="Luo Z.H."/>
            <person name="Li M."/>
        </authorList>
    </citation>
    <scope>NUCLEOTIDE SEQUENCE [LARGE SCALE GENOMIC DNA]</scope>
    <source>
        <strain evidence="6">SpSt-788</strain>
    </source>
</reference>
<comment type="caution">
    <text evidence="6">The sequence shown here is derived from an EMBL/GenBank/DDBJ whole genome shotgun (WGS) entry which is preliminary data.</text>
</comment>
<feature type="binding site" evidence="4">
    <location>
        <position position="55"/>
    </location>
    <ligand>
        <name>NADP(+)</name>
        <dbReference type="ChEBI" id="CHEBI:58349"/>
    </ligand>
</feature>
<dbReference type="GO" id="GO:0005975">
    <property type="term" value="P:carbohydrate metabolic process"/>
    <property type="evidence" value="ECO:0007669"/>
    <property type="project" value="UniProtKB-UniRule"/>
</dbReference>
<dbReference type="GO" id="GO:0097171">
    <property type="term" value="P:ADP-L-glycero-beta-D-manno-heptose biosynthetic process"/>
    <property type="evidence" value="ECO:0007669"/>
    <property type="project" value="UniProtKB-UniPathway"/>
</dbReference>
<feature type="binding site" evidence="4">
    <location>
        <begin position="33"/>
        <end position="34"/>
    </location>
    <ligand>
        <name>NADP(+)</name>
        <dbReference type="ChEBI" id="CHEBI:58349"/>
    </ligand>
</feature>
<keyword evidence="2 4" id="KW-0413">Isomerase</keyword>
<evidence type="ECO:0000256" key="1">
    <source>
        <dbReference type="ARBA" id="ARBA00022857"/>
    </source>
</evidence>
<dbReference type="CDD" id="cd05248">
    <property type="entry name" value="ADP_GME_SDR_e"/>
    <property type="match status" value="1"/>
</dbReference>
<feature type="active site" description="Proton acceptor" evidence="4">
    <location>
        <position position="181"/>
    </location>
</feature>
<accession>A0A7C4EMV8</accession>
<feature type="binding site" evidence="4">
    <location>
        <position position="94"/>
    </location>
    <ligand>
        <name>NADP(+)</name>
        <dbReference type="ChEBI" id="CHEBI:58349"/>
    </ligand>
</feature>
<feature type="domain" description="NAD-dependent epimerase/dehydratase" evidence="5">
    <location>
        <begin position="4"/>
        <end position="246"/>
    </location>
</feature>
<feature type="binding site" evidence="4">
    <location>
        <position position="190"/>
    </location>
    <ligand>
        <name>substrate</name>
    </ligand>
</feature>
<dbReference type="Pfam" id="PF01370">
    <property type="entry name" value="Epimerase"/>
    <property type="match status" value="1"/>
</dbReference>
<evidence type="ECO:0000256" key="2">
    <source>
        <dbReference type="ARBA" id="ARBA00023235"/>
    </source>
</evidence>
<evidence type="ECO:0000256" key="3">
    <source>
        <dbReference type="ARBA" id="ARBA00023277"/>
    </source>
</evidence>
<feature type="binding site" evidence="4">
    <location>
        <position position="181"/>
    </location>
    <ligand>
        <name>NADP(+)</name>
        <dbReference type="ChEBI" id="CHEBI:58349"/>
    </ligand>
</feature>
<feature type="binding site" evidence="4">
    <location>
        <begin position="77"/>
        <end position="81"/>
    </location>
    <ligand>
        <name>NADP(+)</name>
        <dbReference type="ChEBI" id="CHEBI:58349"/>
    </ligand>
</feature>
<dbReference type="PANTHER" id="PTHR43103:SF3">
    <property type="entry name" value="ADP-L-GLYCERO-D-MANNO-HEPTOSE-6-EPIMERASE"/>
    <property type="match status" value="1"/>
</dbReference>
<feature type="binding site" evidence="4">
    <location>
        <begin position="204"/>
        <end position="207"/>
    </location>
    <ligand>
        <name>substrate</name>
    </ligand>
</feature>
<dbReference type="Gene3D" id="3.90.25.10">
    <property type="entry name" value="UDP-galactose 4-epimerase, domain 1"/>
    <property type="match status" value="1"/>
</dbReference>
<dbReference type="GO" id="GO:0050661">
    <property type="term" value="F:NADP binding"/>
    <property type="evidence" value="ECO:0007669"/>
    <property type="project" value="InterPro"/>
</dbReference>
<comment type="function">
    <text evidence="4">Catalyzes the interconversion between ADP-D-glycero-beta-D-manno-heptose and ADP-L-glycero-beta-D-manno-heptose via an epimerization at carbon 6 of the heptose.</text>
</comment>
<proteinExistence type="inferred from homology"/>
<comment type="catalytic activity">
    <reaction evidence="4">
        <text>ADP-D-glycero-beta-D-manno-heptose = ADP-L-glycero-beta-D-manno-heptose</text>
        <dbReference type="Rhea" id="RHEA:17577"/>
        <dbReference type="ChEBI" id="CHEBI:59967"/>
        <dbReference type="ChEBI" id="CHEBI:61506"/>
        <dbReference type="EC" id="5.1.3.20"/>
    </reaction>
</comment>
<feature type="binding site" evidence="4">
    <location>
        <position position="172"/>
    </location>
    <ligand>
        <name>substrate</name>
    </ligand>
</feature>
<feature type="active site" description="Proton acceptor" evidence="4">
    <location>
        <position position="145"/>
    </location>
</feature>
<dbReference type="EMBL" id="DTHO01000060">
    <property type="protein sequence ID" value="HGG99887.1"/>
    <property type="molecule type" value="Genomic_DNA"/>
</dbReference>
<comment type="subunit">
    <text evidence="4">Homopentamer.</text>
</comment>
<dbReference type="Gene3D" id="3.40.50.720">
    <property type="entry name" value="NAD(P)-binding Rossmann-like Domain"/>
    <property type="match status" value="1"/>
</dbReference>
<dbReference type="AlphaFoldDB" id="A0A7C4EMV8"/>
<dbReference type="PANTHER" id="PTHR43103">
    <property type="entry name" value="NUCLEOSIDE-DIPHOSPHATE-SUGAR EPIMERASE"/>
    <property type="match status" value="1"/>
</dbReference>
<feature type="binding site" evidence="4">
    <location>
        <position position="283"/>
    </location>
    <ligand>
        <name>substrate</name>
    </ligand>
</feature>
<feature type="binding site" evidence="4">
    <location>
        <position position="40"/>
    </location>
    <ligand>
        <name>NADP(+)</name>
        <dbReference type="ChEBI" id="CHEBI:58349"/>
    </ligand>
</feature>
<dbReference type="InterPro" id="IPR011912">
    <property type="entry name" value="Heptose_epim"/>
</dbReference>
<dbReference type="InterPro" id="IPR001509">
    <property type="entry name" value="Epimerase_deHydtase"/>
</dbReference>
<comment type="domain">
    <text evidence="4">Contains a large N-terminal NADP-binding domain, and a smaller C-terminal substrate-binding domain.</text>
</comment>
<feature type="binding site" evidence="4">
    <location>
        <begin position="12"/>
        <end position="13"/>
    </location>
    <ligand>
        <name>NADP(+)</name>
        <dbReference type="ChEBI" id="CHEBI:58349"/>
    </ligand>
</feature>
<evidence type="ECO:0000313" key="6">
    <source>
        <dbReference type="EMBL" id="HGG99887.1"/>
    </source>
</evidence>
<evidence type="ECO:0000259" key="5">
    <source>
        <dbReference type="Pfam" id="PF01370"/>
    </source>
</evidence>
<comment type="similarity">
    <text evidence="4">Belongs to the NAD(P)-dependent epimerase/dehydratase family. HldD subfamily.</text>
</comment>
<sequence>MSYIVVTGGAGFIGANVVQRLNELGEEKILIVDNIDKSEKWKNLVGLSFEDYIHKNKFIEQIRDGNFKEPLKAIIHLGARSSTTETDVEFLMENNYEYTKELAKWAVANNVRFIYASSAATYGDGSQGFSDSHSIIPHLRPLNAYAYSKHLFDIWALKKGILDRIVGLKYFNVYGPKEWHKGEMRSMVLKAYEEIKSDGKIRLFKSYHPLYKDGEQLRDFIYVKDAVEMTVFFLERSDLNGIYNVGTGIPRSWNDLARAVFSALRMEPKIEYIDMPEQIKDKYQYFTKAEMDKLKGAGFNKPVLSLEEAVKDYVLQYLEKKEKIL</sequence>
<dbReference type="GO" id="GO:0008712">
    <property type="term" value="F:ADP-glyceromanno-heptose 6-epimerase activity"/>
    <property type="evidence" value="ECO:0007669"/>
    <property type="project" value="UniProtKB-UniRule"/>
</dbReference>
<name>A0A7C4EMV8_9BACT</name>
<protein>
    <recommendedName>
        <fullName evidence="4">ADP-L-glycero-D-manno-heptose-6-epimerase</fullName>
        <ecNumber evidence="4">5.1.3.20</ecNumber>
    </recommendedName>
    <alternativeName>
        <fullName evidence="4">ADP-L-glycero-beta-D-manno-heptose-6-epimerase</fullName>
        <shortName evidence="4">ADP-glyceromanno-heptose 6-epimerase</shortName>
        <shortName evidence="4">ADP-hep 6-epimerase</shortName>
        <shortName evidence="4">AGME</shortName>
    </alternativeName>
</protein>
<evidence type="ECO:0000256" key="4">
    <source>
        <dbReference type="HAMAP-Rule" id="MF_01601"/>
    </source>
</evidence>
<comment type="cofactor">
    <cofactor evidence="4">
        <name>NADP(+)</name>
        <dbReference type="ChEBI" id="CHEBI:58349"/>
    </cofactor>
    <text evidence="4">Binds 1 NADP(+) per subunit.</text>
</comment>
<keyword evidence="3 4" id="KW-0119">Carbohydrate metabolism</keyword>
<feature type="binding site" evidence="4">
    <location>
        <position position="173"/>
    </location>
    <ligand>
        <name>NADP(+)</name>
        <dbReference type="ChEBI" id="CHEBI:58349"/>
    </ligand>
</feature>
<dbReference type="InterPro" id="IPR036291">
    <property type="entry name" value="NAD(P)-bd_dom_sf"/>
</dbReference>
<feature type="binding site" evidence="4">
    <location>
        <position position="149"/>
    </location>
    <ligand>
        <name>NADP(+)</name>
        <dbReference type="ChEBI" id="CHEBI:58349"/>
    </ligand>
</feature>
<dbReference type="EC" id="5.1.3.20" evidence="4"/>
<dbReference type="SUPFAM" id="SSF51735">
    <property type="entry name" value="NAD(P)-binding Rossmann-fold domains"/>
    <property type="match status" value="1"/>
</dbReference>
<organism evidence="6">
    <name type="scientific">Thermodesulfovibrio aggregans</name>
    <dbReference type="NCBI Taxonomy" id="86166"/>
    <lineage>
        <taxon>Bacteria</taxon>
        <taxon>Pseudomonadati</taxon>
        <taxon>Nitrospirota</taxon>
        <taxon>Thermodesulfovibrionia</taxon>
        <taxon>Thermodesulfovibrionales</taxon>
        <taxon>Thermodesulfovibrionaceae</taxon>
        <taxon>Thermodesulfovibrio</taxon>
    </lineage>
</organism>
<dbReference type="UniPathway" id="UPA00356">
    <property type="reaction ID" value="UER00440"/>
</dbReference>
<feature type="binding site" evidence="4">
    <location>
        <position position="183"/>
    </location>
    <ligand>
        <name>substrate</name>
    </ligand>
</feature>
<feature type="binding site" evidence="4">
    <location>
        <position position="218"/>
    </location>
    <ligand>
        <name>substrate</name>
    </ligand>
</feature>
<dbReference type="NCBIfam" id="TIGR02197">
    <property type="entry name" value="heptose_epim"/>
    <property type="match status" value="1"/>
</dbReference>
<dbReference type="HAMAP" id="MF_01601">
    <property type="entry name" value="Heptose_epimerase"/>
    <property type="match status" value="1"/>
</dbReference>